<keyword evidence="1" id="KW-0732">Signal</keyword>
<evidence type="ECO:0000313" key="3">
    <source>
        <dbReference type="Proteomes" id="UP001205861"/>
    </source>
</evidence>
<sequence length="277" mass="29737">MPMKSQSLFALALAAAVSIPALADDLADAVPTAKPGETINVHAPLTVKPPATLPDGGWFTSAEMGAITTSGNTTGTSFTGKIDARHESANWSNEYIASGYFKEDEVTTDDGHRVKQRSAERFTLSAKAAFKLLQEGKRAFVLGSHVDDKFGAYTRYSSLAVGYGSQWYKTDDKTLDVEIGPGYFHGVHSIGESESGVTVRGAALFRWAVSPSAWFVQNVSVERGTSNTHSIAETSISTKINGTMQMKAGFSLRNDTSVPADKKNTDTQTSLTMVYSF</sequence>
<organism evidence="2 3">
    <name type="scientific">Massilia solisilvae</name>
    <dbReference type="NCBI Taxonomy" id="1811225"/>
    <lineage>
        <taxon>Bacteria</taxon>
        <taxon>Pseudomonadati</taxon>
        <taxon>Pseudomonadota</taxon>
        <taxon>Betaproteobacteria</taxon>
        <taxon>Burkholderiales</taxon>
        <taxon>Oxalobacteraceae</taxon>
        <taxon>Telluria group</taxon>
        <taxon>Massilia</taxon>
    </lineage>
</organism>
<dbReference type="InterPro" id="IPR007433">
    <property type="entry name" value="DUF481"/>
</dbReference>
<name>A0ABT2BJB5_9BURK</name>
<dbReference type="Pfam" id="PF04338">
    <property type="entry name" value="DUF481"/>
    <property type="match status" value="1"/>
</dbReference>
<reference evidence="2 3" key="1">
    <citation type="submission" date="2022-08" db="EMBL/GenBank/DDBJ databases">
        <title>Reclassification of Massilia species as members of the genera Telluria, Duganella, Pseudoduganella, Mokoshia gen. nov. and Zemynaea gen. nov. using orthogonal and non-orthogonal genome-based approaches.</title>
        <authorList>
            <person name="Bowman J.P."/>
        </authorList>
    </citation>
    <scope>NUCLEOTIDE SEQUENCE [LARGE SCALE GENOMIC DNA]</scope>
    <source>
        <strain evidence="2 3">JCM 31607</strain>
    </source>
</reference>
<accession>A0ABT2BJB5</accession>
<feature type="chain" id="PRO_5046231987" evidence="1">
    <location>
        <begin position="24"/>
        <end position="277"/>
    </location>
</feature>
<dbReference type="EMBL" id="JANUGV010000001">
    <property type="protein sequence ID" value="MCS0608013.1"/>
    <property type="molecule type" value="Genomic_DNA"/>
</dbReference>
<evidence type="ECO:0000256" key="1">
    <source>
        <dbReference type="SAM" id="SignalP"/>
    </source>
</evidence>
<dbReference type="Proteomes" id="UP001205861">
    <property type="component" value="Unassembled WGS sequence"/>
</dbReference>
<keyword evidence="3" id="KW-1185">Reference proteome</keyword>
<protein>
    <submittedName>
        <fullName evidence="2">DUF481 domain-containing protein</fullName>
    </submittedName>
</protein>
<feature type="signal peptide" evidence="1">
    <location>
        <begin position="1"/>
        <end position="23"/>
    </location>
</feature>
<proteinExistence type="predicted"/>
<gene>
    <name evidence="2" type="ORF">NX773_07535</name>
</gene>
<comment type="caution">
    <text evidence="2">The sequence shown here is derived from an EMBL/GenBank/DDBJ whole genome shotgun (WGS) entry which is preliminary data.</text>
</comment>
<evidence type="ECO:0000313" key="2">
    <source>
        <dbReference type="EMBL" id="MCS0608013.1"/>
    </source>
</evidence>